<dbReference type="Proteomes" id="UP000011715">
    <property type="component" value="Unassembled WGS sequence"/>
</dbReference>
<accession>A0A0C4DY23</accession>
<organism evidence="2 3">
    <name type="scientific">Magnaporthiopsis poae (strain ATCC 64411 / 73-15)</name>
    <name type="common">Kentucky bluegrass fungus</name>
    <name type="synonym">Magnaporthe poae</name>
    <dbReference type="NCBI Taxonomy" id="644358"/>
    <lineage>
        <taxon>Eukaryota</taxon>
        <taxon>Fungi</taxon>
        <taxon>Dikarya</taxon>
        <taxon>Ascomycota</taxon>
        <taxon>Pezizomycotina</taxon>
        <taxon>Sordariomycetes</taxon>
        <taxon>Sordariomycetidae</taxon>
        <taxon>Magnaporthales</taxon>
        <taxon>Magnaporthaceae</taxon>
        <taxon>Magnaporthiopsis</taxon>
    </lineage>
</organism>
<reference evidence="1" key="3">
    <citation type="submission" date="2011-03" db="EMBL/GenBank/DDBJ databases">
        <title>Annotation of Magnaporthe poae ATCC 64411.</title>
        <authorList>
            <person name="Ma L.-J."/>
            <person name="Dead R."/>
            <person name="Young S.K."/>
            <person name="Zeng Q."/>
            <person name="Gargeya S."/>
            <person name="Fitzgerald M."/>
            <person name="Haas B."/>
            <person name="Abouelleil A."/>
            <person name="Alvarado L."/>
            <person name="Arachchi H.M."/>
            <person name="Berlin A."/>
            <person name="Brown A."/>
            <person name="Chapman S.B."/>
            <person name="Chen Z."/>
            <person name="Dunbar C."/>
            <person name="Freedman E."/>
            <person name="Gearin G."/>
            <person name="Gellesch M."/>
            <person name="Goldberg J."/>
            <person name="Griggs A."/>
            <person name="Gujja S."/>
            <person name="Heiman D."/>
            <person name="Howarth C."/>
            <person name="Larson L."/>
            <person name="Lui A."/>
            <person name="MacDonald P.J.P."/>
            <person name="Mehta T."/>
            <person name="Montmayeur A."/>
            <person name="Murphy C."/>
            <person name="Neiman D."/>
            <person name="Pearson M."/>
            <person name="Priest M."/>
            <person name="Roberts A."/>
            <person name="Saif S."/>
            <person name="Shea T."/>
            <person name="Shenoy N."/>
            <person name="Sisk P."/>
            <person name="Stolte C."/>
            <person name="Sykes S."/>
            <person name="Yandava C."/>
            <person name="Wortman J."/>
            <person name="Nusbaum C."/>
            <person name="Birren B."/>
        </authorList>
    </citation>
    <scope>NUCLEOTIDE SEQUENCE</scope>
    <source>
        <strain evidence="1">ATCC 64411</strain>
    </source>
</reference>
<dbReference type="PANTHER" id="PTHR42052:SF1">
    <property type="entry name" value="ABM DOMAIN-CONTAINING PROTEIN"/>
    <property type="match status" value="1"/>
</dbReference>
<protein>
    <recommendedName>
        <fullName evidence="4">ABM domain-containing protein</fullName>
    </recommendedName>
</protein>
<reference evidence="3" key="2">
    <citation type="submission" date="2010-05" db="EMBL/GenBank/DDBJ databases">
        <title>The genome sequence of Magnaporthe poae strain ATCC 64411.</title>
        <authorList>
            <person name="Ma L.-J."/>
            <person name="Dead R."/>
            <person name="Young S."/>
            <person name="Zeng Q."/>
            <person name="Koehrsen M."/>
            <person name="Alvarado L."/>
            <person name="Berlin A."/>
            <person name="Chapman S.B."/>
            <person name="Chen Z."/>
            <person name="Freedman E."/>
            <person name="Gellesch M."/>
            <person name="Goldberg J."/>
            <person name="Griggs A."/>
            <person name="Gujja S."/>
            <person name="Heilman E.R."/>
            <person name="Heiman D."/>
            <person name="Hepburn T."/>
            <person name="Howarth C."/>
            <person name="Jen D."/>
            <person name="Larson L."/>
            <person name="Mehta T."/>
            <person name="Neiman D."/>
            <person name="Pearson M."/>
            <person name="Roberts A."/>
            <person name="Saif S."/>
            <person name="Shea T."/>
            <person name="Shenoy N."/>
            <person name="Sisk P."/>
            <person name="Stolte C."/>
            <person name="Sykes S."/>
            <person name="Walk T."/>
            <person name="White J."/>
            <person name="Yandava C."/>
            <person name="Haas B."/>
            <person name="Nusbaum C."/>
            <person name="Birren B."/>
        </authorList>
    </citation>
    <scope>NUCLEOTIDE SEQUENCE [LARGE SCALE GENOMIC DNA]</scope>
    <source>
        <strain evidence="3">ATCC 64411 / 73-15</strain>
    </source>
</reference>
<keyword evidence="3" id="KW-1185">Reference proteome</keyword>
<dbReference type="EMBL" id="GL876969">
    <property type="protein sequence ID" value="KLU85913.1"/>
    <property type="molecule type" value="Genomic_DNA"/>
</dbReference>
<evidence type="ECO:0000313" key="1">
    <source>
        <dbReference type="EMBL" id="KLU85913.1"/>
    </source>
</evidence>
<evidence type="ECO:0000313" key="3">
    <source>
        <dbReference type="Proteomes" id="UP000011715"/>
    </source>
</evidence>
<evidence type="ECO:0008006" key="4">
    <source>
        <dbReference type="Google" id="ProtNLM"/>
    </source>
</evidence>
<reference evidence="2" key="5">
    <citation type="submission" date="2015-06" db="UniProtKB">
        <authorList>
            <consortium name="EnsemblFungi"/>
        </authorList>
    </citation>
    <scope>IDENTIFICATION</scope>
    <source>
        <strain evidence="2">ATCC 64411</strain>
    </source>
</reference>
<reference evidence="2" key="4">
    <citation type="journal article" date="2015" name="G3 (Bethesda)">
        <title>Genome sequences of three phytopathogenic species of the Magnaporthaceae family of fungi.</title>
        <authorList>
            <person name="Okagaki L.H."/>
            <person name="Nunes C.C."/>
            <person name="Sailsbery J."/>
            <person name="Clay B."/>
            <person name="Brown D."/>
            <person name="John T."/>
            <person name="Oh Y."/>
            <person name="Young N."/>
            <person name="Fitzgerald M."/>
            <person name="Haas B.J."/>
            <person name="Zeng Q."/>
            <person name="Young S."/>
            <person name="Adiconis X."/>
            <person name="Fan L."/>
            <person name="Levin J.Z."/>
            <person name="Mitchell T.K."/>
            <person name="Okubara P.A."/>
            <person name="Farman M.L."/>
            <person name="Kohn L.M."/>
            <person name="Birren B."/>
            <person name="Ma L.-J."/>
            <person name="Dean R.A."/>
        </authorList>
    </citation>
    <scope>NUCLEOTIDE SEQUENCE</scope>
    <source>
        <strain evidence="2">ATCC 64411 / 73-15</strain>
    </source>
</reference>
<dbReference type="PANTHER" id="PTHR42052">
    <property type="entry name" value="ABM DOMAIN-CONTAINING PROTEIN"/>
    <property type="match status" value="1"/>
</dbReference>
<dbReference type="AlphaFoldDB" id="A0A0C4DY23"/>
<proteinExistence type="predicted"/>
<dbReference type="eggNOG" id="ENOG502SEJ8">
    <property type="taxonomic scope" value="Eukaryota"/>
</dbReference>
<name>A0A0C4DY23_MAGP6</name>
<dbReference type="EMBL" id="ADBL01001152">
    <property type="status" value="NOT_ANNOTATED_CDS"/>
    <property type="molecule type" value="Genomic_DNA"/>
</dbReference>
<sequence length="204" mass="22580">MTITELALLRLSGQETLTTMRPFLQRGKTVAEAWTRRPDTVRYFQQADDARNIYILGQWASLSEHMDGFIPSAGNQALMQGAADRFTIETFLHFQAEMPPRDDHGAGVYIIRNFCKQGARGAGFGPTMEKAAGLTGLWGHGAHPVAGWRVDVPADETMEEFVICGWTADGQPGVDDTDALRQYRAAVQEWVDKVEACHALEIVV</sequence>
<gene>
    <name evidence="1" type="ORF">MAPG_04932</name>
</gene>
<reference evidence="1" key="1">
    <citation type="submission" date="2010-05" db="EMBL/GenBank/DDBJ databases">
        <title>The Genome Sequence of Magnaporthe poae strain ATCC 64411.</title>
        <authorList>
            <consortium name="The Broad Institute Genome Sequencing Platform"/>
            <consortium name="Broad Institute Genome Sequencing Center for Infectious Disease"/>
            <person name="Ma L.-J."/>
            <person name="Dead R."/>
            <person name="Young S."/>
            <person name="Zeng Q."/>
            <person name="Koehrsen M."/>
            <person name="Alvarado L."/>
            <person name="Berlin A."/>
            <person name="Chapman S.B."/>
            <person name="Chen Z."/>
            <person name="Freedman E."/>
            <person name="Gellesch M."/>
            <person name="Goldberg J."/>
            <person name="Griggs A."/>
            <person name="Gujja S."/>
            <person name="Heilman E.R."/>
            <person name="Heiman D."/>
            <person name="Hepburn T."/>
            <person name="Howarth C."/>
            <person name="Jen D."/>
            <person name="Larson L."/>
            <person name="Mehta T."/>
            <person name="Neiman D."/>
            <person name="Pearson M."/>
            <person name="Roberts A."/>
            <person name="Saif S."/>
            <person name="Shea T."/>
            <person name="Shenoy N."/>
            <person name="Sisk P."/>
            <person name="Stolte C."/>
            <person name="Sykes S."/>
            <person name="Walk T."/>
            <person name="White J."/>
            <person name="Yandava C."/>
            <person name="Haas B."/>
            <person name="Nusbaum C."/>
            <person name="Birren B."/>
        </authorList>
    </citation>
    <scope>NUCLEOTIDE SEQUENCE</scope>
    <source>
        <strain evidence="1">ATCC 64411</strain>
    </source>
</reference>
<evidence type="ECO:0000313" key="2">
    <source>
        <dbReference type="EnsemblFungi" id="MAPG_04932T0"/>
    </source>
</evidence>
<dbReference type="VEuPathDB" id="FungiDB:MAPG_04932"/>
<dbReference type="OrthoDB" id="3542212at2759"/>
<dbReference type="EnsemblFungi" id="MAPG_04932T0">
    <property type="protein sequence ID" value="MAPG_04932T0"/>
    <property type="gene ID" value="MAPG_04932"/>
</dbReference>